<organism evidence="2 3">
    <name type="scientific">Phytophthora palmivora</name>
    <dbReference type="NCBI Taxonomy" id="4796"/>
    <lineage>
        <taxon>Eukaryota</taxon>
        <taxon>Sar</taxon>
        <taxon>Stramenopiles</taxon>
        <taxon>Oomycota</taxon>
        <taxon>Peronosporomycetes</taxon>
        <taxon>Peronosporales</taxon>
        <taxon>Peronosporaceae</taxon>
        <taxon>Phytophthora</taxon>
    </lineage>
</organism>
<evidence type="ECO:0000313" key="3">
    <source>
        <dbReference type="Proteomes" id="UP000237271"/>
    </source>
</evidence>
<protein>
    <recommendedName>
        <fullName evidence="1">DDE-1 domain-containing protein</fullName>
    </recommendedName>
</protein>
<dbReference type="AlphaFoldDB" id="A0A2P4XE45"/>
<proteinExistence type="predicted"/>
<dbReference type="Pfam" id="PF03184">
    <property type="entry name" value="DDE_1"/>
    <property type="match status" value="1"/>
</dbReference>
<dbReference type="Proteomes" id="UP000237271">
    <property type="component" value="Unassembled WGS sequence"/>
</dbReference>
<evidence type="ECO:0000313" key="2">
    <source>
        <dbReference type="EMBL" id="POM63823.1"/>
    </source>
</evidence>
<reference evidence="2 3" key="1">
    <citation type="journal article" date="2017" name="Genome Biol. Evol.">
        <title>Phytophthora megakarya and P. palmivora, closely related causal agents of cacao black pod rot, underwent increases in genome sizes and gene numbers by different mechanisms.</title>
        <authorList>
            <person name="Ali S.S."/>
            <person name="Shao J."/>
            <person name="Lary D.J."/>
            <person name="Kronmiller B."/>
            <person name="Shen D."/>
            <person name="Strem M.D."/>
            <person name="Amoako-Attah I."/>
            <person name="Akrofi A.Y."/>
            <person name="Begoude B.A."/>
            <person name="Ten Hoopen G.M."/>
            <person name="Coulibaly K."/>
            <person name="Kebe B.I."/>
            <person name="Melnick R.L."/>
            <person name="Guiltinan M.J."/>
            <person name="Tyler B.M."/>
            <person name="Meinhardt L.W."/>
            <person name="Bailey B.A."/>
        </authorList>
    </citation>
    <scope>NUCLEOTIDE SEQUENCE [LARGE SCALE GENOMIC DNA]</scope>
    <source>
        <strain evidence="3">sbr112.9</strain>
    </source>
</reference>
<name>A0A2P4XE45_9STRA</name>
<feature type="domain" description="DDE-1" evidence="1">
    <location>
        <begin position="27"/>
        <end position="138"/>
    </location>
</feature>
<dbReference type="GO" id="GO:0003676">
    <property type="term" value="F:nucleic acid binding"/>
    <property type="evidence" value="ECO:0007669"/>
    <property type="project" value="InterPro"/>
</dbReference>
<accession>A0A2P4XE45</accession>
<dbReference type="InterPro" id="IPR004875">
    <property type="entry name" value="DDE_SF_endonuclease_dom"/>
</dbReference>
<sequence length="184" mass="20859">MAYKKVLTLIQTTGHKDQIYANGKGDNLGEKILLLWDDFSGHWTRPVQEYAASINVVLMKIPPGYTSSCQPADIAWMKPFKLELRSLWVEHLQHQLRSHQESDAQMKFKLVAPSEAKLMACLTNAWERLPTATLQSGFRKLAIPTDKRDFPPIDSVQYEVDISALVEKLEVLNLAEDVGKDFCS</sequence>
<keyword evidence="3" id="KW-1185">Reference proteome</keyword>
<comment type="caution">
    <text evidence="2">The sequence shown here is derived from an EMBL/GenBank/DDBJ whole genome shotgun (WGS) entry which is preliminary data.</text>
</comment>
<dbReference type="OrthoDB" id="162218at2759"/>
<evidence type="ECO:0000259" key="1">
    <source>
        <dbReference type="Pfam" id="PF03184"/>
    </source>
</evidence>
<dbReference type="EMBL" id="NCKW01011291">
    <property type="protein sequence ID" value="POM63823.1"/>
    <property type="molecule type" value="Genomic_DNA"/>
</dbReference>
<gene>
    <name evidence="2" type="ORF">PHPALM_20730</name>
</gene>